<evidence type="ECO:0000313" key="2">
    <source>
        <dbReference type="EMBL" id="CBN77188.1"/>
    </source>
</evidence>
<proteinExistence type="predicted"/>
<feature type="compositionally biased region" description="Polar residues" evidence="1">
    <location>
        <begin position="46"/>
        <end position="59"/>
    </location>
</feature>
<sequence length="322" mass="34394">MSVSGADKDKSTTVVEEDGYLLWLSDDDINSTAGTADQASVIEAESGTSVPHSTASRPPSTSVAIVQSIKAMQQQLVDVSLNGAIPVASDAVMARYRGAVEKFEASQKALTTVAVSLNAAQRDALKASDDVIEAAREAFGEDPEASSDSASGSAQMNPSASLSQEKRSSPCSLTQEVRQANLRLARVEQQLAVINVCSGSNTDRYPPTSPNVAAASKRLGRLLQRHLRVTEKENSATRAAASDGAYAKLTVHGYHQNAQVLVDTYRCSGSACRVFSLVREYKRFAAQKAKKDASVVTHLHNMAASRYGSLLAEREEFKGVLW</sequence>
<gene>
    <name evidence="2" type="ORF">Esi_0038_0050</name>
</gene>
<reference evidence="2 3" key="1">
    <citation type="journal article" date="2010" name="Nature">
        <title>The Ectocarpus genome and the independent evolution of multicellularity in brown algae.</title>
        <authorList>
            <person name="Cock J.M."/>
            <person name="Sterck L."/>
            <person name="Rouze P."/>
            <person name="Scornet D."/>
            <person name="Allen A.E."/>
            <person name="Amoutzias G."/>
            <person name="Anthouard V."/>
            <person name="Artiguenave F."/>
            <person name="Aury J.M."/>
            <person name="Badger J.H."/>
            <person name="Beszteri B."/>
            <person name="Billiau K."/>
            <person name="Bonnet E."/>
            <person name="Bothwell J.H."/>
            <person name="Bowler C."/>
            <person name="Boyen C."/>
            <person name="Brownlee C."/>
            <person name="Carrano C.J."/>
            <person name="Charrier B."/>
            <person name="Cho G.Y."/>
            <person name="Coelho S.M."/>
            <person name="Collen J."/>
            <person name="Corre E."/>
            <person name="Da Silva C."/>
            <person name="Delage L."/>
            <person name="Delaroque N."/>
            <person name="Dittami S.M."/>
            <person name="Doulbeau S."/>
            <person name="Elias M."/>
            <person name="Farnham G."/>
            <person name="Gachon C.M."/>
            <person name="Gschloessl B."/>
            <person name="Heesch S."/>
            <person name="Jabbari K."/>
            <person name="Jubin C."/>
            <person name="Kawai H."/>
            <person name="Kimura K."/>
            <person name="Kloareg B."/>
            <person name="Kupper F.C."/>
            <person name="Lang D."/>
            <person name="Le Bail A."/>
            <person name="Leblanc C."/>
            <person name="Lerouge P."/>
            <person name="Lohr M."/>
            <person name="Lopez P.J."/>
            <person name="Martens C."/>
            <person name="Maumus F."/>
            <person name="Michel G."/>
            <person name="Miranda-Saavedra D."/>
            <person name="Morales J."/>
            <person name="Moreau H."/>
            <person name="Motomura T."/>
            <person name="Nagasato C."/>
            <person name="Napoli C.A."/>
            <person name="Nelson D.R."/>
            <person name="Nyvall-Collen P."/>
            <person name="Peters A.F."/>
            <person name="Pommier C."/>
            <person name="Potin P."/>
            <person name="Poulain J."/>
            <person name="Quesneville H."/>
            <person name="Read B."/>
            <person name="Rensing S.A."/>
            <person name="Ritter A."/>
            <person name="Rousvoal S."/>
            <person name="Samanta M."/>
            <person name="Samson G."/>
            <person name="Schroeder D.C."/>
            <person name="Segurens B."/>
            <person name="Strittmatter M."/>
            <person name="Tonon T."/>
            <person name="Tregear J.W."/>
            <person name="Valentin K."/>
            <person name="von Dassow P."/>
            <person name="Yamagishi T."/>
            <person name="Van de Peer Y."/>
            <person name="Wincker P."/>
        </authorList>
    </citation>
    <scope>NUCLEOTIDE SEQUENCE [LARGE SCALE GENOMIC DNA]</scope>
    <source>
        <strain evidence="3">Ec32 / CCAP1310/4</strain>
    </source>
</reference>
<dbReference type="InParanoid" id="D8LLX4"/>
<name>D8LLX4_ECTSI</name>
<keyword evidence="3" id="KW-1185">Reference proteome</keyword>
<evidence type="ECO:0000256" key="1">
    <source>
        <dbReference type="SAM" id="MobiDB-lite"/>
    </source>
</evidence>
<dbReference type="EMBL" id="FN648575">
    <property type="protein sequence ID" value="CBN77188.1"/>
    <property type="molecule type" value="Genomic_DNA"/>
</dbReference>
<feature type="compositionally biased region" description="Polar residues" evidence="1">
    <location>
        <begin position="146"/>
        <end position="173"/>
    </location>
</feature>
<dbReference type="AlphaFoldDB" id="D8LLX4"/>
<dbReference type="EMBL" id="FN649742">
    <property type="protein sequence ID" value="CBN77188.1"/>
    <property type="molecule type" value="Genomic_DNA"/>
</dbReference>
<feature type="region of interest" description="Disordered" evidence="1">
    <location>
        <begin position="35"/>
        <end position="59"/>
    </location>
</feature>
<protein>
    <submittedName>
        <fullName evidence="2">Uncharacterized protein</fullName>
    </submittedName>
</protein>
<feature type="region of interest" description="Disordered" evidence="1">
    <location>
        <begin position="139"/>
        <end position="173"/>
    </location>
</feature>
<organism evidence="2 3">
    <name type="scientific">Ectocarpus siliculosus</name>
    <name type="common">Brown alga</name>
    <name type="synonym">Conferva siliculosa</name>
    <dbReference type="NCBI Taxonomy" id="2880"/>
    <lineage>
        <taxon>Eukaryota</taxon>
        <taxon>Sar</taxon>
        <taxon>Stramenopiles</taxon>
        <taxon>Ochrophyta</taxon>
        <taxon>PX clade</taxon>
        <taxon>Phaeophyceae</taxon>
        <taxon>Ectocarpales</taxon>
        <taxon>Ectocarpaceae</taxon>
        <taxon>Ectocarpus</taxon>
    </lineage>
</organism>
<dbReference type="Proteomes" id="UP000002630">
    <property type="component" value="Linkage Group LG17"/>
</dbReference>
<accession>D8LLX4</accession>
<evidence type="ECO:0000313" key="3">
    <source>
        <dbReference type="Proteomes" id="UP000002630"/>
    </source>
</evidence>